<dbReference type="InterPro" id="IPR020549">
    <property type="entry name" value="YbeY_CS"/>
</dbReference>
<evidence type="ECO:0000256" key="9">
    <source>
        <dbReference type="HAMAP-Rule" id="MF_00009"/>
    </source>
</evidence>
<evidence type="ECO:0000256" key="1">
    <source>
        <dbReference type="ARBA" id="ARBA00010875"/>
    </source>
</evidence>
<evidence type="ECO:0000256" key="2">
    <source>
        <dbReference type="ARBA" id="ARBA00022517"/>
    </source>
</evidence>
<dbReference type="PANTHER" id="PTHR46986">
    <property type="entry name" value="ENDORIBONUCLEASE YBEY, CHLOROPLASTIC"/>
    <property type="match status" value="1"/>
</dbReference>
<evidence type="ECO:0000313" key="11">
    <source>
        <dbReference type="Proteomes" id="UP000036503"/>
    </source>
</evidence>
<name>A0A0J6ZR17_9FIRM</name>
<dbReference type="SUPFAM" id="SSF55486">
    <property type="entry name" value="Metalloproteases ('zincins'), catalytic domain"/>
    <property type="match status" value="1"/>
</dbReference>
<dbReference type="GO" id="GO:0006364">
    <property type="term" value="P:rRNA processing"/>
    <property type="evidence" value="ECO:0007669"/>
    <property type="project" value="UniProtKB-UniRule"/>
</dbReference>
<dbReference type="EMBL" id="LEKT01000006">
    <property type="protein sequence ID" value="KMO87401.1"/>
    <property type="molecule type" value="Genomic_DNA"/>
</dbReference>
<dbReference type="PROSITE" id="PS01306">
    <property type="entry name" value="UPF0054"/>
    <property type="match status" value="1"/>
</dbReference>
<evidence type="ECO:0000256" key="3">
    <source>
        <dbReference type="ARBA" id="ARBA00022552"/>
    </source>
</evidence>
<dbReference type="Gene3D" id="3.40.390.30">
    <property type="entry name" value="Metalloproteases ('zincins'), catalytic domain"/>
    <property type="match status" value="1"/>
</dbReference>
<keyword evidence="8 9" id="KW-0862">Zinc</keyword>
<evidence type="ECO:0000256" key="6">
    <source>
        <dbReference type="ARBA" id="ARBA00022759"/>
    </source>
</evidence>
<dbReference type="PANTHER" id="PTHR46986:SF1">
    <property type="entry name" value="ENDORIBONUCLEASE YBEY, CHLOROPLASTIC"/>
    <property type="match status" value="1"/>
</dbReference>
<sequence>MNINVNYEDPSFQQDLYEQVIEQVIEKVCQEAALVYGLGPNAEISILLCHNDYIHKLNKQYRNIDRPTDVLSFALNEGEEDGYDGPDTALLGDIIISLEKVREQAEEYGHSFERELAYLTIHGMLHILGYDHMVPEDKAEMRKEEEFILQRMGYVRKGEEL</sequence>
<organism evidence="10 11">
    <name type="scientific">Megasphaera cerevisiae DSM 20462</name>
    <dbReference type="NCBI Taxonomy" id="1122219"/>
    <lineage>
        <taxon>Bacteria</taxon>
        <taxon>Bacillati</taxon>
        <taxon>Bacillota</taxon>
        <taxon>Negativicutes</taxon>
        <taxon>Veillonellales</taxon>
        <taxon>Veillonellaceae</taxon>
        <taxon>Megasphaera</taxon>
    </lineage>
</organism>
<protein>
    <recommendedName>
        <fullName evidence="9">Endoribonuclease YbeY</fullName>
        <ecNumber evidence="9">3.1.-.-</ecNumber>
    </recommendedName>
</protein>
<dbReference type="InParanoid" id="A0A0J6ZR17"/>
<comment type="similarity">
    <text evidence="1 9">Belongs to the endoribonuclease YbeY family.</text>
</comment>
<dbReference type="HAMAP" id="MF_00009">
    <property type="entry name" value="Endoribonucl_YbeY"/>
    <property type="match status" value="1"/>
</dbReference>
<keyword evidence="11" id="KW-1185">Reference proteome</keyword>
<evidence type="ECO:0000313" key="10">
    <source>
        <dbReference type="EMBL" id="KMO87401.1"/>
    </source>
</evidence>
<evidence type="ECO:0000256" key="5">
    <source>
        <dbReference type="ARBA" id="ARBA00022723"/>
    </source>
</evidence>
<comment type="subcellular location">
    <subcellularLocation>
        <location evidence="9">Cytoplasm</location>
    </subcellularLocation>
</comment>
<comment type="cofactor">
    <cofactor evidence="9">
        <name>Zn(2+)</name>
        <dbReference type="ChEBI" id="CHEBI:29105"/>
    </cofactor>
    <text evidence="9">Binds 1 zinc ion.</text>
</comment>
<evidence type="ECO:0000256" key="7">
    <source>
        <dbReference type="ARBA" id="ARBA00022801"/>
    </source>
</evidence>
<dbReference type="OrthoDB" id="9807740at2"/>
<feature type="binding site" evidence="9">
    <location>
        <position position="122"/>
    </location>
    <ligand>
        <name>Zn(2+)</name>
        <dbReference type="ChEBI" id="CHEBI:29105"/>
        <note>catalytic</note>
    </ligand>
</feature>
<keyword evidence="2 9" id="KW-0690">Ribosome biogenesis</keyword>
<evidence type="ECO:0000256" key="4">
    <source>
        <dbReference type="ARBA" id="ARBA00022722"/>
    </source>
</evidence>
<dbReference type="InterPro" id="IPR002036">
    <property type="entry name" value="YbeY"/>
</dbReference>
<dbReference type="Proteomes" id="UP000036503">
    <property type="component" value="Unassembled WGS sequence"/>
</dbReference>
<dbReference type="EC" id="3.1.-.-" evidence="9"/>
<feature type="binding site" evidence="9">
    <location>
        <position position="132"/>
    </location>
    <ligand>
        <name>Zn(2+)</name>
        <dbReference type="ChEBI" id="CHEBI:29105"/>
        <note>catalytic</note>
    </ligand>
</feature>
<keyword evidence="7 9" id="KW-0378">Hydrolase</keyword>
<dbReference type="PATRIC" id="fig|1122219.3.peg.2513"/>
<gene>
    <name evidence="9" type="primary">ybeY</name>
    <name evidence="10" type="ORF">AB840_03170</name>
</gene>
<keyword evidence="4 9" id="KW-0540">Nuclease</keyword>
<dbReference type="InterPro" id="IPR023091">
    <property type="entry name" value="MetalPrtase_cat_dom_sf_prd"/>
</dbReference>
<dbReference type="FunCoup" id="A0A0J6ZR17">
    <property type="interactions" value="362"/>
</dbReference>
<dbReference type="GO" id="GO:0004521">
    <property type="term" value="F:RNA endonuclease activity"/>
    <property type="evidence" value="ECO:0007669"/>
    <property type="project" value="UniProtKB-UniRule"/>
</dbReference>
<dbReference type="GO" id="GO:0004222">
    <property type="term" value="F:metalloendopeptidase activity"/>
    <property type="evidence" value="ECO:0007669"/>
    <property type="project" value="InterPro"/>
</dbReference>
<comment type="function">
    <text evidence="9">Single strand-specific metallo-endoribonuclease involved in late-stage 70S ribosome quality control and in maturation of the 3' terminus of the 16S rRNA.</text>
</comment>
<keyword evidence="3 9" id="KW-0698">rRNA processing</keyword>
<comment type="caution">
    <text evidence="10">The sequence shown here is derived from an EMBL/GenBank/DDBJ whole genome shotgun (WGS) entry which is preliminary data.</text>
</comment>
<dbReference type="GO" id="GO:0005737">
    <property type="term" value="C:cytoplasm"/>
    <property type="evidence" value="ECO:0007669"/>
    <property type="project" value="UniProtKB-SubCell"/>
</dbReference>
<reference evidence="10 11" key="1">
    <citation type="submission" date="2015-06" db="EMBL/GenBank/DDBJ databases">
        <title>Draft genome sequence of beer spoilage bacterium Megasphaera cerevisiae type strain 20462.</title>
        <authorList>
            <person name="Kutumbaka K."/>
            <person name="Pasmowitz J."/>
            <person name="Mategko J."/>
            <person name="Reyes D."/>
            <person name="Friedrich A."/>
            <person name="Han S."/>
            <person name="Martens-Habbena W."/>
            <person name="Neal-McKinney J."/>
            <person name="Janagama H.K."/>
            <person name="Nadala C."/>
            <person name="Samadpour M."/>
        </authorList>
    </citation>
    <scope>NUCLEOTIDE SEQUENCE [LARGE SCALE GENOMIC DNA]</scope>
    <source>
        <strain evidence="10 11">DSM 20462</strain>
    </source>
</reference>
<dbReference type="GO" id="GO:0008270">
    <property type="term" value="F:zinc ion binding"/>
    <property type="evidence" value="ECO:0007669"/>
    <property type="project" value="UniProtKB-UniRule"/>
</dbReference>
<keyword evidence="9" id="KW-0963">Cytoplasm</keyword>
<evidence type="ECO:0000256" key="8">
    <source>
        <dbReference type="ARBA" id="ARBA00022833"/>
    </source>
</evidence>
<dbReference type="AlphaFoldDB" id="A0A0J6ZR17"/>
<feature type="binding site" evidence="9">
    <location>
        <position position="126"/>
    </location>
    <ligand>
        <name>Zn(2+)</name>
        <dbReference type="ChEBI" id="CHEBI:29105"/>
        <note>catalytic</note>
    </ligand>
</feature>
<dbReference type="Pfam" id="PF02130">
    <property type="entry name" value="YbeY"/>
    <property type="match status" value="1"/>
</dbReference>
<keyword evidence="6 9" id="KW-0255">Endonuclease</keyword>
<dbReference type="STRING" id="39029.BSR42_00370"/>
<keyword evidence="5 9" id="KW-0479">Metal-binding</keyword>
<proteinExistence type="inferred from homology"/>
<dbReference type="NCBIfam" id="TIGR00043">
    <property type="entry name" value="rRNA maturation RNase YbeY"/>
    <property type="match status" value="1"/>
</dbReference>
<dbReference type="RefSeq" id="WP_048513383.1">
    <property type="nucleotide sequence ID" value="NZ_FUXD01000002.1"/>
</dbReference>
<accession>A0A0J6ZR17</accession>